<comment type="caution">
    <text evidence="1">The sequence shown here is derived from an EMBL/GenBank/DDBJ whole genome shotgun (WGS) entry which is preliminary data.</text>
</comment>
<organism evidence="1 2">
    <name type="scientific">Mycobacterium tuberculosis</name>
    <dbReference type="NCBI Taxonomy" id="1773"/>
    <lineage>
        <taxon>Bacteria</taxon>
        <taxon>Bacillati</taxon>
        <taxon>Actinomycetota</taxon>
        <taxon>Actinomycetes</taxon>
        <taxon>Mycobacteriales</taxon>
        <taxon>Mycobacteriaceae</taxon>
        <taxon>Mycobacterium</taxon>
        <taxon>Mycobacterium tuberculosis complex</taxon>
    </lineage>
</organism>
<dbReference type="AlphaFoldDB" id="A0A916PDA7"/>
<protein>
    <submittedName>
        <fullName evidence="1">Uncharacterized protein</fullName>
    </submittedName>
</protein>
<proteinExistence type="predicted"/>
<accession>A0A916PDA7</accession>
<evidence type="ECO:0000313" key="1">
    <source>
        <dbReference type="EMBL" id="CPA32455.1"/>
    </source>
</evidence>
<evidence type="ECO:0000313" key="2">
    <source>
        <dbReference type="Proteomes" id="UP000039021"/>
    </source>
</evidence>
<dbReference type="Proteomes" id="UP000039021">
    <property type="component" value="Unassembled WGS sequence"/>
</dbReference>
<gene>
    <name evidence="1" type="ORF">ERS007739_04520</name>
</gene>
<reference evidence="2" key="1">
    <citation type="submission" date="2015-03" db="EMBL/GenBank/DDBJ databases">
        <authorList>
            <consortium name="Pathogen Informatics"/>
        </authorList>
    </citation>
    <scope>NUCLEOTIDE SEQUENCE [LARGE SCALE GENOMIC DNA]</scope>
    <source>
        <strain evidence="2">N09902308</strain>
    </source>
</reference>
<sequence>MSAPPKPASPSATIGASQFSTEVSPSILAIWSARCSALLIRRTTCGTELAGYRLWSG</sequence>
<dbReference type="EMBL" id="CSBK01002867">
    <property type="protein sequence ID" value="CPA32455.1"/>
    <property type="molecule type" value="Genomic_DNA"/>
</dbReference>
<name>A0A916PDA7_MYCTX</name>